<keyword evidence="3" id="KW-0560">Oxidoreductase</keyword>
<dbReference type="Gene3D" id="3.40.50.720">
    <property type="entry name" value="NAD(P)-binding Rossmann-like Domain"/>
    <property type="match status" value="1"/>
</dbReference>
<dbReference type="InterPro" id="IPR020904">
    <property type="entry name" value="Sc_DH/Rdtase_CS"/>
</dbReference>
<evidence type="ECO:0000256" key="3">
    <source>
        <dbReference type="ARBA" id="ARBA00023002"/>
    </source>
</evidence>
<organism evidence="4 5">
    <name type="scientific">Thamnidium elegans</name>
    <dbReference type="NCBI Taxonomy" id="101142"/>
    <lineage>
        <taxon>Eukaryota</taxon>
        <taxon>Fungi</taxon>
        <taxon>Fungi incertae sedis</taxon>
        <taxon>Mucoromycota</taxon>
        <taxon>Mucoromycotina</taxon>
        <taxon>Mucoromycetes</taxon>
        <taxon>Mucorales</taxon>
        <taxon>Mucorineae</taxon>
        <taxon>Mucoraceae</taxon>
        <taxon>Thamnidium</taxon>
    </lineage>
</organism>
<evidence type="ECO:0000256" key="1">
    <source>
        <dbReference type="ARBA" id="ARBA00006484"/>
    </source>
</evidence>
<dbReference type="InterPro" id="IPR036291">
    <property type="entry name" value="NAD(P)-bd_dom_sf"/>
</dbReference>
<proteinExistence type="inferred from homology"/>
<evidence type="ECO:0000313" key="4">
    <source>
        <dbReference type="EMBL" id="KAG2234849.1"/>
    </source>
</evidence>
<dbReference type="Pfam" id="PF13561">
    <property type="entry name" value="adh_short_C2"/>
    <property type="match status" value="1"/>
</dbReference>
<dbReference type="SUPFAM" id="SSF51735">
    <property type="entry name" value="NAD(P)-binding Rossmann-fold domains"/>
    <property type="match status" value="1"/>
</dbReference>
<comment type="similarity">
    <text evidence="1">Belongs to the short-chain dehydrogenases/reductases (SDR) family.</text>
</comment>
<evidence type="ECO:0000313" key="5">
    <source>
        <dbReference type="Proteomes" id="UP000613177"/>
    </source>
</evidence>
<dbReference type="PANTHER" id="PTHR24321">
    <property type="entry name" value="DEHYDROGENASES, SHORT CHAIN"/>
    <property type="match status" value="1"/>
</dbReference>
<reference evidence="4" key="1">
    <citation type="submission" date="2021-01" db="EMBL/GenBank/DDBJ databases">
        <title>Metabolic potential, ecology and presence of endohyphal bacteria is reflected in genomic diversity of Mucoromycotina.</title>
        <authorList>
            <person name="Muszewska A."/>
            <person name="Okrasinska A."/>
            <person name="Steczkiewicz K."/>
            <person name="Drgas O."/>
            <person name="Orlowska M."/>
            <person name="Perlinska-Lenart U."/>
            <person name="Aleksandrzak-Piekarczyk T."/>
            <person name="Szatraj K."/>
            <person name="Zielenkiewicz U."/>
            <person name="Pilsyk S."/>
            <person name="Malc E."/>
            <person name="Mieczkowski P."/>
            <person name="Kruszewska J.S."/>
            <person name="Biernat P."/>
            <person name="Pawlowska J."/>
        </authorList>
    </citation>
    <scope>NUCLEOTIDE SEQUENCE</scope>
    <source>
        <strain evidence="4">WA0000018081</strain>
    </source>
</reference>
<dbReference type="Proteomes" id="UP000613177">
    <property type="component" value="Unassembled WGS sequence"/>
</dbReference>
<name>A0A8H7W1B4_9FUNG</name>
<comment type="caution">
    <text evidence="4">The sequence shown here is derived from an EMBL/GenBank/DDBJ whole genome shotgun (WGS) entry which is preliminary data.</text>
</comment>
<dbReference type="PRINTS" id="PR00081">
    <property type="entry name" value="GDHRDH"/>
</dbReference>
<accession>A0A8H7W1B4</accession>
<dbReference type="AlphaFoldDB" id="A0A8H7W1B4"/>
<dbReference type="GO" id="GO:0016491">
    <property type="term" value="F:oxidoreductase activity"/>
    <property type="evidence" value="ECO:0007669"/>
    <property type="project" value="UniProtKB-KW"/>
</dbReference>
<dbReference type="EMBL" id="JAEPRE010000044">
    <property type="protein sequence ID" value="KAG2234849.1"/>
    <property type="molecule type" value="Genomic_DNA"/>
</dbReference>
<keyword evidence="2" id="KW-0521">NADP</keyword>
<dbReference type="InterPro" id="IPR002347">
    <property type="entry name" value="SDR_fam"/>
</dbReference>
<evidence type="ECO:0000256" key="2">
    <source>
        <dbReference type="ARBA" id="ARBA00022857"/>
    </source>
</evidence>
<sequence>MENFVGIITGCNSLAGIGRASAYSIAKRNPKIIYVTDINDSNLFTLAKDITKTTSVECIPKRMDASSDEDIQSVIAEAMKEYGRHDFYYANAGIGNGTALTEHTKDMFTKLMTINCWSVFAAIKYASAAMEQTSTQKPKSGGSIVATASIAGTRSGAGSISYAASKAAVINLCQTGAWRLHGKNIRVNSVCPGVIETEMTGTLLATIAQDPEKHKLIMRHNALERYGKPEEIGAMVAFLASDEASFITGQTIKVDGGATAALPYLPLFAEG</sequence>
<protein>
    <submittedName>
        <fullName evidence="4">Uncharacterized protein</fullName>
    </submittedName>
</protein>
<dbReference type="FunFam" id="3.40.50.720:FF:000084">
    <property type="entry name" value="Short-chain dehydrogenase reductase"/>
    <property type="match status" value="1"/>
</dbReference>
<gene>
    <name evidence="4" type="ORF">INT48_000512</name>
</gene>
<dbReference type="PANTHER" id="PTHR24321:SF8">
    <property type="entry name" value="ESTRADIOL 17-BETA-DEHYDROGENASE 8-RELATED"/>
    <property type="match status" value="1"/>
</dbReference>
<keyword evidence="5" id="KW-1185">Reference proteome</keyword>
<dbReference type="CDD" id="cd05233">
    <property type="entry name" value="SDR_c"/>
    <property type="match status" value="1"/>
</dbReference>
<dbReference type="PROSITE" id="PS00061">
    <property type="entry name" value="ADH_SHORT"/>
    <property type="match status" value="1"/>
</dbReference>